<dbReference type="AlphaFoldDB" id="A0A0A8VE91"/>
<feature type="compositionally biased region" description="Gly residues" evidence="11">
    <location>
        <begin position="29"/>
        <end position="40"/>
    </location>
</feature>
<evidence type="ECO:0000256" key="9">
    <source>
        <dbReference type="ARBA" id="ARBA00023048"/>
    </source>
</evidence>
<evidence type="ECO:0000256" key="11">
    <source>
        <dbReference type="SAM" id="MobiDB-lite"/>
    </source>
</evidence>
<comment type="function">
    <text evidence="2">Colicins are polypeptide toxins produced by and active against E.coli and closely related bacteria.</text>
</comment>
<evidence type="ECO:0000256" key="12">
    <source>
        <dbReference type="SAM" id="Phobius"/>
    </source>
</evidence>
<keyword evidence="6 12" id="KW-0812">Transmembrane</keyword>
<dbReference type="Gene3D" id="1.10.490.30">
    <property type="entry name" value="Colicin"/>
    <property type="match status" value="1"/>
</dbReference>
<dbReference type="GO" id="GO:0016020">
    <property type="term" value="C:membrane"/>
    <property type="evidence" value="ECO:0007669"/>
    <property type="project" value="UniProtKB-SubCell"/>
</dbReference>
<feature type="region of interest" description="Disordered" evidence="11">
    <location>
        <begin position="165"/>
        <end position="196"/>
    </location>
</feature>
<comment type="similarity">
    <text evidence="4">Belongs to the channel forming colicin family.</text>
</comment>
<evidence type="ECO:0000313" key="14">
    <source>
        <dbReference type="EMBL" id="CEK25946.1"/>
    </source>
</evidence>
<organism evidence="14">
    <name type="scientific">Yersinia ruckeri</name>
    <dbReference type="NCBI Taxonomy" id="29486"/>
    <lineage>
        <taxon>Bacteria</taxon>
        <taxon>Pseudomonadati</taxon>
        <taxon>Pseudomonadota</taxon>
        <taxon>Gammaproteobacteria</taxon>
        <taxon>Enterobacterales</taxon>
        <taxon>Yersiniaceae</taxon>
        <taxon>Yersinia</taxon>
    </lineage>
</organism>
<dbReference type="GO" id="GO:0140911">
    <property type="term" value="F:pore-forming activity"/>
    <property type="evidence" value="ECO:0007669"/>
    <property type="project" value="InterPro"/>
</dbReference>
<dbReference type="InterPro" id="IPR038283">
    <property type="entry name" value="Channel_colicin_C_sf"/>
</dbReference>
<proteinExistence type="inferred from homology"/>
<dbReference type="EMBL" id="LN681231">
    <property type="protein sequence ID" value="CEK25946.1"/>
    <property type="molecule type" value="Genomic_DNA"/>
</dbReference>
<comment type="subcellular location">
    <subcellularLocation>
        <location evidence="3">Membrane</location>
    </subcellularLocation>
</comment>
<dbReference type="PROSITE" id="PS00276">
    <property type="entry name" value="CHANNEL_COLICIN"/>
    <property type="match status" value="1"/>
</dbReference>
<name>A0A0A8VE91_YERRU</name>
<feature type="compositionally biased region" description="Basic and acidic residues" evidence="11">
    <location>
        <begin position="44"/>
        <end position="88"/>
    </location>
</feature>
<comment type="function">
    <text evidence="1">This colicin is a channel-forming colicin. This class of transmembrane toxins depolarize the cytoplasmic membrane, leading to dissipation of cellular energy.</text>
</comment>
<keyword evidence="5" id="KW-0929">Antimicrobial</keyword>
<evidence type="ECO:0000256" key="8">
    <source>
        <dbReference type="ARBA" id="ARBA00023022"/>
    </source>
</evidence>
<evidence type="ECO:0000256" key="10">
    <source>
        <dbReference type="ARBA" id="ARBA00023136"/>
    </source>
</evidence>
<dbReference type="InterPro" id="IPR000293">
    <property type="entry name" value="Channel_colicin_C"/>
</dbReference>
<dbReference type="GO" id="GO:0050829">
    <property type="term" value="P:defense response to Gram-negative bacterium"/>
    <property type="evidence" value="ECO:0007669"/>
    <property type="project" value="InterPro"/>
</dbReference>
<dbReference type="SUPFAM" id="SSF56837">
    <property type="entry name" value="Colicin"/>
    <property type="match status" value="1"/>
</dbReference>
<sequence>MASQRSEGGWLNSYNAAGQLIGSTRQSGNGSGNSGNGGGSANNDAEKARLAAEEAKRQAEEAEIKRKAAEDAAKWDAAHPVEVAERQVNEAQQRMDQALQDKSSAEQRAANHDAVANGLQNEVSPLLKEAQEFRDKFANLAKGGALDPSIPALYHMALTMNAEASRKKQAADQKQASANSERAAAVQSRNEANAASQRLEQMRQEKIKAEAHLNAVRQKVAEDKKAQEENDAVKDAVKFTADFYQTVTEKYGVQSAKIAQELAEAAKGKQLRSVDEALKAFDNYKDVLNKKFSVKDREAIAKALESIDRDLMAKNLAKFSKAFGLVGKAIDGVDVVKEINNGMETGNWRPLLVKLETLAAGRGAASLVAFTFGVMTASPLGILGFGLLMVITSTLINDALIEKINKYVFDL</sequence>
<accession>A0A0A8VE91</accession>
<keyword evidence="7 12" id="KW-1133">Transmembrane helix</keyword>
<evidence type="ECO:0000256" key="1">
    <source>
        <dbReference type="ARBA" id="ARBA00002178"/>
    </source>
</evidence>
<dbReference type="Gene3D" id="1.10.287.620">
    <property type="entry name" value="Helix Hairpins"/>
    <property type="match status" value="1"/>
</dbReference>
<dbReference type="PRINTS" id="PR00280">
    <property type="entry name" value="CHANLCOLICIN"/>
</dbReference>
<evidence type="ECO:0000256" key="2">
    <source>
        <dbReference type="ARBA" id="ARBA00003197"/>
    </source>
</evidence>
<feature type="transmembrane region" description="Helical" evidence="12">
    <location>
        <begin position="367"/>
        <end position="396"/>
    </location>
</feature>
<feature type="domain" description="Channel forming colicins" evidence="13">
    <location>
        <begin position="345"/>
        <end position="356"/>
    </location>
</feature>
<evidence type="ECO:0000256" key="3">
    <source>
        <dbReference type="ARBA" id="ARBA00004370"/>
    </source>
</evidence>
<evidence type="ECO:0000256" key="4">
    <source>
        <dbReference type="ARBA" id="ARBA00007595"/>
    </source>
</evidence>
<dbReference type="Pfam" id="PF01024">
    <property type="entry name" value="Colicin"/>
    <property type="match status" value="1"/>
</dbReference>
<dbReference type="GO" id="GO:0031640">
    <property type="term" value="P:killing of cells of another organism"/>
    <property type="evidence" value="ECO:0007669"/>
    <property type="project" value="UniProtKB-KW"/>
</dbReference>
<keyword evidence="10 12" id="KW-0472">Membrane</keyword>
<evidence type="ECO:0000256" key="7">
    <source>
        <dbReference type="ARBA" id="ARBA00022989"/>
    </source>
</evidence>
<protein>
    <submittedName>
        <fullName evidence="14">Colicin protein</fullName>
    </submittedName>
</protein>
<feature type="compositionally biased region" description="Polar residues" evidence="11">
    <location>
        <begin position="187"/>
        <end position="196"/>
    </location>
</feature>
<keyword evidence="9" id="KW-0078">Bacteriocin</keyword>
<gene>
    <name evidence="14" type="ORF">CSF007_0760</name>
</gene>
<feature type="region of interest" description="Disordered" evidence="11">
    <location>
        <begin position="21"/>
        <end position="110"/>
    </location>
</feature>
<evidence type="ECO:0000256" key="6">
    <source>
        <dbReference type="ARBA" id="ARBA00022692"/>
    </source>
</evidence>
<reference evidence="14" key="1">
    <citation type="journal article" date="2015" name="Genome Announc.">
        <title>Complete Genome Sequence of Yersinia ruckeri Strain CSF007-82, Etiologic Agent of Red Mouth Disease in Salmonid Fish.</title>
        <authorList>
            <person name="Nelson M.C."/>
            <person name="LaPatra S.E."/>
            <person name="Welch T.J."/>
            <person name="Graf J."/>
        </authorList>
    </citation>
    <scope>NUCLEOTIDE SEQUENCE</scope>
    <source>
        <strain evidence="14">CSF007-82</strain>
    </source>
</reference>
<evidence type="ECO:0000259" key="13">
    <source>
        <dbReference type="PROSITE" id="PS00276"/>
    </source>
</evidence>
<keyword evidence="8" id="KW-0044">Antibiotic</keyword>
<evidence type="ECO:0000256" key="5">
    <source>
        <dbReference type="ARBA" id="ARBA00022529"/>
    </source>
</evidence>